<evidence type="ECO:0000313" key="2">
    <source>
        <dbReference type="EMBL" id="KAB2814677.1"/>
    </source>
</evidence>
<dbReference type="CDD" id="cd04301">
    <property type="entry name" value="NAT_SF"/>
    <property type="match status" value="1"/>
</dbReference>
<dbReference type="Proteomes" id="UP000468650">
    <property type="component" value="Unassembled WGS sequence"/>
</dbReference>
<protein>
    <submittedName>
        <fullName evidence="2">GNAT family N-acetyltransferase</fullName>
    </submittedName>
</protein>
<keyword evidence="2" id="KW-0808">Transferase</keyword>
<dbReference type="OrthoDB" id="893030at2"/>
<reference evidence="2 3" key="1">
    <citation type="submission" date="2019-09" db="EMBL/GenBank/DDBJ databases">
        <title>Genomes of family Cryomorphaceae.</title>
        <authorList>
            <person name="Bowman J.P."/>
        </authorList>
    </citation>
    <scope>NUCLEOTIDE SEQUENCE [LARGE SCALE GENOMIC DNA]</scope>
    <source>
        <strain evidence="2 3">LMG 25704</strain>
    </source>
</reference>
<dbReference type="RefSeq" id="WP_151666256.1">
    <property type="nucleotide sequence ID" value="NZ_WBVO01000001.1"/>
</dbReference>
<keyword evidence="3" id="KW-1185">Reference proteome</keyword>
<dbReference type="InterPro" id="IPR016181">
    <property type="entry name" value="Acyl_CoA_acyltransferase"/>
</dbReference>
<comment type="caution">
    <text evidence="2">The sequence shown here is derived from an EMBL/GenBank/DDBJ whole genome shotgun (WGS) entry which is preliminary data.</text>
</comment>
<evidence type="ECO:0000313" key="3">
    <source>
        <dbReference type="Proteomes" id="UP000468650"/>
    </source>
</evidence>
<dbReference type="GO" id="GO:0016747">
    <property type="term" value="F:acyltransferase activity, transferring groups other than amino-acyl groups"/>
    <property type="evidence" value="ECO:0007669"/>
    <property type="project" value="InterPro"/>
</dbReference>
<evidence type="ECO:0000259" key="1">
    <source>
        <dbReference type="PROSITE" id="PS51186"/>
    </source>
</evidence>
<sequence>MDKLNLTSTSERLAFRALEPEDLSWLMLLENDPAHWLVGERQLPLSRSTFKAYIENASETLQEAGQFRWVIELRESNTPIGLLDLYNYSERNQRSAVGVLVHLDHRNKGYAKEALNWLSDYAREVAFLHQLYAEIQSDNEHSIDLFTNAGYAKTGVLKDWLRRRNAFVDVVQMQLIL</sequence>
<organism evidence="2 3">
    <name type="scientific">Phaeocystidibacter luteus</name>
    <dbReference type="NCBI Taxonomy" id="911197"/>
    <lineage>
        <taxon>Bacteria</taxon>
        <taxon>Pseudomonadati</taxon>
        <taxon>Bacteroidota</taxon>
        <taxon>Flavobacteriia</taxon>
        <taxon>Flavobacteriales</taxon>
        <taxon>Phaeocystidibacteraceae</taxon>
        <taxon>Phaeocystidibacter</taxon>
    </lineage>
</organism>
<dbReference type="EMBL" id="WBVO01000001">
    <property type="protein sequence ID" value="KAB2814677.1"/>
    <property type="molecule type" value="Genomic_DNA"/>
</dbReference>
<dbReference type="PROSITE" id="PS51186">
    <property type="entry name" value="GNAT"/>
    <property type="match status" value="1"/>
</dbReference>
<dbReference type="AlphaFoldDB" id="A0A6N6RM74"/>
<dbReference type="PANTHER" id="PTHR43415">
    <property type="entry name" value="SPERMIDINE N(1)-ACETYLTRANSFERASE"/>
    <property type="match status" value="1"/>
</dbReference>
<dbReference type="Gene3D" id="3.40.630.30">
    <property type="match status" value="1"/>
</dbReference>
<gene>
    <name evidence="2" type="ORF">F8C67_02735</name>
</gene>
<accession>A0A6N6RM74</accession>
<dbReference type="PANTHER" id="PTHR43415:SF3">
    <property type="entry name" value="GNAT-FAMILY ACETYLTRANSFERASE"/>
    <property type="match status" value="1"/>
</dbReference>
<dbReference type="InterPro" id="IPR000182">
    <property type="entry name" value="GNAT_dom"/>
</dbReference>
<dbReference type="SUPFAM" id="SSF55729">
    <property type="entry name" value="Acyl-CoA N-acyltransferases (Nat)"/>
    <property type="match status" value="1"/>
</dbReference>
<name>A0A6N6RM74_9FLAO</name>
<dbReference type="Pfam" id="PF13302">
    <property type="entry name" value="Acetyltransf_3"/>
    <property type="match status" value="1"/>
</dbReference>
<feature type="domain" description="N-acetyltransferase" evidence="1">
    <location>
        <begin position="13"/>
        <end position="174"/>
    </location>
</feature>
<proteinExistence type="predicted"/>